<keyword evidence="2" id="KW-0813">Transport</keyword>
<name>A0A4R7PEM4_9GAMM</name>
<dbReference type="Gene3D" id="1.20.1250.20">
    <property type="entry name" value="MFS general substrate transporter like domains"/>
    <property type="match status" value="1"/>
</dbReference>
<comment type="subcellular location">
    <subcellularLocation>
        <location evidence="1">Membrane</location>
        <topology evidence="1">Multi-pass membrane protein</topology>
    </subcellularLocation>
</comment>
<feature type="transmembrane region" description="Helical" evidence="6">
    <location>
        <begin position="288"/>
        <end position="310"/>
    </location>
</feature>
<accession>A0A4R7PEM4</accession>
<dbReference type="EMBL" id="SOBT01000008">
    <property type="protein sequence ID" value="TDU32608.1"/>
    <property type="molecule type" value="Genomic_DNA"/>
</dbReference>
<dbReference type="InterPro" id="IPR011701">
    <property type="entry name" value="MFS"/>
</dbReference>
<keyword evidence="9" id="KW-1185">Reference proteome</keyword>
<gene>
    <name evidence="8" type="ORF">DFR24_2006</name>
</gene>
<evidence type="ECO:0000256" key="3">
    <source>
        <dbReference type="ARBA" id="ARBA00022692"/>
    </source>
</evidence>
<dbReference type="Pfam" id="PF07690">
    <property type="entry name" value="MFS_1"/>
    <property type="match status" value="1"/>
</dbReference>
<keyword evidence="5 6" id="KW-0472">Membrane</keyword>
<feature type="transmembrane region" description="Helical" evidence="6">
    <location>
        <begin position="250"/>
        <end position="268"/>
    </location>
</feature>
<evidence type="ECO:0000256" key="5">
    <source>
        <dbReference type="ARBA" id="ARBA00023136"/>
    </source>
</evidence>
<keyword evidence="4 6" id="KW-1133">Transmembrane helix</keyword>
<feature type="transmembrane region" description="Helical" evidence="6">
    <location>
        <begin position="29"/>
        <end position="53"/>
    </location>
</feature>
<evidence type="ECO:0000256" key="6">
    <source>
        <dbReference type="SAM" id="Phobius"/>
    </source>
</evidence>
<evidence type="ECO:0000256" key="1">
    <source>
        <dbReference type="ARBA" id="ARBA00004141"/>
    </source>
</evidence>
<feature type="transmembrane region" description="Helical" evidence="6">
    <location>
        <begin position="487"/>
        <end position="509"/>
    </location>
</feature>
<evidence type="ECO:0000313" key="8">
    <source>
        <dbReference type="EMBL" id="TDU32608.1"/>
    </source>
</evidence>
<comment type="caution">
    <text evidence="8">The sequence shown here is derived from an EMBL/GenBank/DDBJ whole genome shotgun (WGS) entry which is preliminary data.</text>
</comment>
<evidence type="ECO:0000256" key="2">
    <source>
        <dbReference type="ARBA" id="ARBA00022448"/>
    </source>
</evidence>
<dbReference type="InterPro" id="IPR020846">
    <property type="entry name" value="MFS_dom"/>
</dbReference>
<feature type="transmembrane region" description="Helical" evidence="6">
    <location>
        <begin position="126"/>
        <end position="144"/>
    </location>
</feature>
<organism evidence="8 9">
    <name type="scientific">Panacagrimonas perspica</name>
    <dbReference type="NCBI Taxonomy" id="381431"/>
    <lineage>
        <taxon>Bacteria</taxon>
        <taxon>Pseudomonadati</taxon>
        <taxon>Pseudomonadota</taxon>
        <taxon>Gammaproteobacteria</taxon>
        <taxon>Nevskiales</taxon>
        <taxon>Nevskiaceae</taxon>
        <taxon>Panacagrimonas</taxon>
    </lineage>
</organism>
<dbReference type="SUPFAM" id="SSF103473">
    <property type="entry name" value="MFS general substrate transporter"/>
    <property type="match status" value="1"/>
</dbReference>
<reference evidence="8 9" key="1">
    <citation type="submission" date="2019-03" db="EMBL/GenBank/DDBJ databases">
        <title>Genomic Encyclopedia of Type Strains, Phase IV (KMG-IV): sequencing the most valuable type-strain genomes for metagenomic binning, comparative biology and taxonomic classification.</title>
        <authorList>
            <person name="Goeker M."/>
        </authorList>
    </citation>
    <scope>NUCLEOTIDE SEQUENCE [LARGE SCALE GENOMIC DNA]</scope>
    <source>
        <strain evidence="8 9">DSM 26377</strain>
    </source>
</reference>
<feature type="domain" description="Major facilitator superfamily (MFS) profile" evidence="7">
    <location>
        <begin position="31"/>
        <end position="513"/>
    </location>
</feature>
<dbReference type="PROSITE" id="PS50850">
    <property type="entry name" value="MFS"/>
    <property type="match status" value="1"/>
</dbReference>
<feature type="transmembrane region" description="Helical" evidence="6">
    <location>
        <begin position="322"/>
        <end position="347"/>
    </location>
</feature>
<protein>
    <submittedName>
        <fullName evidence="8">DHA2 family multidrug resistance protein</fullName>
    </submittedName>
</protein>
<proteinExistence type="predicted"/>
<sequence length="527" mass="56303">MNAFVSLQAEALQQTPLSVPMPALSKPPLLGLAGVFLAAIMAGLNSRVGALALADVRGALGFGFDDASWLNTAYNAGELVAMPFATWFAITLSVRRFELWMIVTCALLALILPFVRDLHLLMGLRFTQGVASGTLIPVLMMAALKFLPPPIRLYGLPLYAMTATLAPNLSIWLAGYWTDGVHDWRWVYWQVVPLALMAAVLVARGMPQESIQRARFGQANWFGMACGATALVLIAIALDQGVRLDWLASPLIASSLSIGAALLAVYLISEWYHPAPFIKLQILGRRNLAVGCTLFVCLLVVLTSSSLLPISHLGALQAYRPLQMASIGMIVALPQLVLGFAVSLLLYQKWIDARLVLCAGLCLIALACLSGAQLTSDWNGEQFVAAQILQAFGQPMAIVSMLFLITSVVQPTEGPFVAGTINGLRALGALAGAALVTQFMTVRGRFHADLLLDHAATVDQALPNLLAPSELARVIGQQALVLSIADAYRVLAVLALLLIPLVLRFTYIAPPLQRAAAARPSAQPSAG</sequence>
<evidence type="ECO:0000313" key="9">
    <source>
        <dbReference type="Proteomes" id="UP000295341"/>
    </source>
</evidence>
<dbReference type="PANTHER" id="PTHR42718">
    <property type="entry name" value="MAJOR FACILITATOR SUPERFAMILY MULTIDRUG TRANSPORTER MFSC"/>
    <property type="match status" value="1"/>
</dbReference>
<dbReference type="InterPro" id="IPR036259">
    <property type="entry name" value="MFS_trans_sf"/>
</dbReference>
<dbReference type="PANTHER" id="PTHR42718:SF9">
    <property type="entry name" value="MAJOR FACILITATOR SUPERFAMILY MULTIDRUG TRANSPORTER MFSC"/>
    <property type="match status" value="1"/>
</dbReference>
<evidence type="ECO:0000256" key="4">
    <source>
        <dbReference type="ARBA" id="ARBA00022989"/>
    </source>
</evidence>
<feature type="transmembrane region" description="Helical" evidence="6">
    <location>
        <begin position="97"/>
        <end position="114"/>
    </location>
</feature>
<feature type="transmembrane region" description="Helical" evidence="6">
    <location>
        <begin position="156"/>
        <end position="175"/>
    </location>
</feature>
<dbReference type="GO" id="GO:0016020">
    <property type="term" value="C:membrane"/>
    <property type="evidence" value="ECO:0007669"/>
    <property type="project" value="UniProtKB-SubCell"/>
</dbReference>
<feature type="transmembrane region" description="Helical" evidence="6">
    <location>
        <begin position="384"/>
        <end position="404"/>
    </location>
</feature>
<keyword evidence="3 6" id="KW-0812">Transmembrane</keyword>
<feature type="transmembrane region" description="Helical" evidence="6">
    <location>
        <begin position="187"/>
        <end position="207"/>
    </location>
</feature>
<dbReference type="Proteomes" id="UP000295341">
    <property type="component" value="Unassembled WGS sequence"/>
</dbReference>
<feature type="transmembrane region" description="Helical" evidence="6">
    <location>
        <begin position="354"/>
        <end position="372"/>
    </location>
</feature>
<dbReference type="AlphaFoldDB" id="A0A4R7PEM4"/>
<evidence type="ECO:0000259" key="7">
    <source>
        <dbReference type="PROSITE" id="PS50850"/>
    </source>
</evidence>
<feature type="transmembrane region" description="Helical" evidence="6">
    <location>
        <begin position="219"/>
        <end position="238"/>
    </location>
</feature>
<feature type="transmembrane region" description="Helical" evidence="6">
    <location>
        <begin position="416"/>
        <end position="436"/>
    </location>
</feature>
<dbReference type="GO" id="GO:0022857">
    <property type="term" value="F:transmembrane transporter activity"/>
    <property type="evidence" value="ECO:0007669"/>
    <property type="project" value="InterPro"/>
</dbReference>